<organism evidence="4 5">
    <name type="scientific">Pelagibacterium flavum</name>
    <dbReference type="NCBI Taxonomy" id="2984530"/>
    <lineage>
        <taxon>Bacteria</taxon>
        <taxon>Pseudomonadati</taxon>
        <taxon>Pseudomonadota</taxon>
        <taxon>Alphaproteobacteria</taxon>
        <taxon>Hyphomicrobiales</taxon>
        <taxon>Devosiaceae</taxon>
        <taxon>Pelagibacterium</taxon>
    </lineage>
</organism>
<keyword evidence="2" id="KW-0472">Membrane</keyword>
<sequence>MSDDSFLREVEEELRSDKLKAFWRRFAPFIIGGAVLIVLLVAANEVWKWYRSSTAANASDQYYAAVEMAESGDIAGARTAFAELEASGPEGYAILARFQEAALLAEQGEPDAAIAAYDALAASLDQRRLRELAYVLGGYLAVDYLDVGAVEQRVGGLTGEDNAMRNSAREALGLAHYKAGNIEEARANFEAMAADPNAGQDIQLRAFIYLEQLASTGVDVSEDLLGATGPMEPAPEQIAIPAESPSLETLGQPLEAESEQ</sequence>
<dbReference type="EMBL" id="CP107716">
    <property type="protein sequence ID" value="UYQ71064.1"/>
    <property type="molecule type" value="Genomic_DNA"/>
</dbReference>
<name>A0ABY6INP5_9HYPH</name>
<keyword evidence="2" id="KW-1133">Transmembrane helix</keyword>
<evidence type="ECO:0000313" key="5">
    <source>
        <dbReference type="Proteomes" id="UP001163882"/>
    </source>
</evidence>
<evidence type="ECO:0000256" key="1">
    <source>
        <dbReference type="SAM" id="MobiDB-lite"/>
    </source>
</evidence>
<reference evidence="4" key="1">
    <citation type="submission" date="2022-10" db="EMBL/GenBank/DDBJ databases">
        <title>YIM 151497 complete genome.</title>
        <authorList>
            <person name="Chen X."/>
        </authorList>
    </citation>
    <scope>NUCLEOTIDE SEQUENCE</scope>
    <source>
        <strain evidence="4">YIM 151497</strain>
    </source>
</reference>
<keyword evidence="2" id="KW-0812">Transmembrane</keyword>
<dbReference type="SUPFAM" id="SSF48452">
    <property type="entry name" value="TPR-like"/>
    <property type="match status" value="1"/>
</dbReference>
<dbReference type="InterPro" id="IPR011990">
    <property type="entry name" value="TPR-like_helical_dom_sf"/>
</dbReference>
<dbReference type="RefSeq" id="WP_264224726.1">
    <property type="nucleotide sequence ID" value="NZ_CP107716.1"/>
</dbReference>
<proteinExistence type="predicted"/>
<keyword evidence="5" id="KW-1185">Reference proteome</keyword>
<evidence type="ECO:0000313" key="4">
    <source>
        <dbReference type="EMBL" id="UYQ71064.1"/>
    </source>
</evidence>
<feature type="transmembrane region" description="Helical" evidence="2">
    <location>
        <begin position="26"/>
        <end position="43"/>
    </location>
</feature>
<feature type="region of interest" description="Disordered" evidence="1">
    <location>
        <begin position="224"/>
        <end position="260"/>
    </location>
</feature>
<dbReference type="InterPro" id="IPR018704">
    <property type="entry name" value="SecYEG/CpoB_TPR"/>
</dbReference>
<dbReference type="Gene3D" id="1.25.40.10">
    <property type="entry name" value="Tetratricopeptide repeat domain"/>
    <property type="match status" value="1"/>
</dbReference>
<dbReference type="Proteomes" id="UP001163882">
    <property type="component" value="Chromosome"/>
</dbReference>
<gene>
    <name evidence="4" type="ORF">OF122_13470</name>
</gene>
<evidence type="ECO:0000259" key="3">
    <source>
        <dbReference type="Pfam" id="PF09976"/>
    </source>
</evidence>
<evidence type="ECO:0000256" key="2">
    <source>
        <dbReference type="SAM" id="Phobius"/>
    </source>
</evidence>
<protein>
    <submittedName>
        <fullName evidence="4">Tetratricopeptide repeat protein</fullName>
    </submittedName>
</protein>
<dbReference type="Pfam" id="PF09976">
    <property type="entry name" value="TPR_21"/>
    <property type="match status" value="1"/>
</dbReference>
<feature type="domain" description="Ancillary SecYEG translocon subunit/Cell division coordinator CpoB TPR" evidence="3">
    <location>
        <begin position="20"/>
        <end position="197"/>
    </location>
</feature>
<accession>A0ABY6INP5</accession>